<evidence type="ECO:0000313" key="1">
    <source>
        <dbReference type="EMBL" id="EGR28948.1"/>
    </source>
</evidence>
<dbReference type="GeneID" id="14905040"/>
<dbReference type="RefSeq" id="XP_004030184.1">
    <property type="nucleotide sequence ID" value="XM_004030136.1"/>
</dbReference>
<sequence length="148" mass="17997">IKKKEILNQKLKKMIFSVEKQNLIYQKTQKIAEDLQIQVINKINEFFNIKKKNFLYQSKYLKKSLKKHNQNKINKSDQHFFCENHQIYLIKGLKICLQKKNLKIQNNLQIEVKQKFQKKTFINIQKQNYQLCPKQIKFVIILKINTTR</sequence>
<proteinExistence type="predicted"/>
<accession>G0R0P8</accession>
<name>G0R0P8_ICHMU</name>
<gene>
    <name evidence="1" type="ORF">IMG5_166150</name>
</gene>
<organism evidence="1 2">
    <name type="scientific">Ichthyophthirius multifiliis</name>
    <name type="common">White spot disease agent</name>
    <name type="synonym">Ich</name>
    <dbReference type="NCBI Taxonomy" id="5932"/>
    <lineage>
        <taxon>Eukaryota</taxon>
        <taxon>Sar</taxon>
        <taxon>Alveolata</taxon>
        <taxon>Ciliophora</taxon>
        <taxon>Intramacronucleata</taxon>
        <taxon>Oligohymenophorea</taxon>
        <taxon>Hymenostomatida</taxon>
        <taxon>Ophryoglenina</taxon>
        <taxon>Ichthyophthirius</taxon>
    </lineage>
</organism>
<dbReference type="AlphaFoldDB" id="G0R0P8"/>
<reference evidence="1 2" key="1">
    <citation type="submission" date="2011-07" db="EMBL/GenBank/DDBJ databases">
        <authorList>
            <person name="Coyne R."/>
            <person name="Brami D."/>
            <person name="Johnson J."/>
            <person name="Hostetler J."/>
            <person name="Hannick L."/>
            <person name="Clark T."/>
            <person name="Cassidy-Hanley D."/>
            <person name="Inman J."/>
        </authorList>
    </citation>
    <scope>NUCLEOTIDE SEQUENCE [LARGE SCALE GENOMIC DNA]</scope>
    <source>
        <strain evidence="1 2">G5</strain>
    </source>
</reference>
<evidence type="ECO:0000313" key="2">
    <source>
        <dbReference type="Proteomes" id="UP000008983"/>
    </source>
</evidence>
<dbReference type="InParanoid" id="G0R0P8"/>
<feature type="non-terminal residue" evidence="1">
    <location>
        <position position="1"/>
    </location>
</feature>
<protein>
    <submittedName>
        <fullName evidence="1">Uncharacterized protein</fullName>
    </submittedName>
</protein>
<keyword evidence="2" id="KW-1185">Reference proteome</keyword>
<dbReference type="Proteomes" id="UP000008983">
    <property type="component" value="Unassembled WGS sequence"/>
</dbReference>
<dbReference type="EMBL" id="GL984200">
    <property type="protein sequence ID" value="EGR28948.1"/>
    <property type="molecule type" value="Genomic_DNA"/>
</dbReference>